<dbReference type="Proteomes" id="UP001208570">
    <property type="component" value="Unassembled WGS sequence"/>
</dbReference>
<dbReference type="AlphaFoldDB" id="A0AAD9JJ44"/>
<gene>
    <name evidence="2" type="ORF">LSH36_275g05004</name>
</gene>
<evidence type="ECO:0000313" key="3">
    <source>
        <dbReference type="Proteomes" id="UP001208570"/>
    </source>
</evidence>
<sequence length="800" mass="88536">MTSGDMKTEDSFLEPVKQSNGCVKNNLAKALLPSGIVASLKNTEQSQKSELLGKRKKKNYNKLFNHRTRKRCKRAKMVVKMEDVDPEQAEQSDQMVSVTLLNCCEEVDKAVDGSERVLPQGSACLTDTANKTKNYCILTETIDRNLESTAKMSAGKAKPKKTRGKGATLKKCSGQKRIGSQTAKRAPKKGRGRQIPTDFQGHSTGSRKVKVKRKPSKKDPAKGKKVKFGKRKNGDKKGTAVTQPKTSRGRWKRKRHRKDFASKGVQEFCENLSCNQASGSHEFEKDISLEINTATDIQQEMNVQCEQTVTELKQNDLASFVKRPSTGVTTDCCLTVGCLQHQKSFDASNRCESPERRRPGLVHRRHLILDNDADDDVGYHSSGSLDQVLHDESYDTAGGRTSQSVQRKELEGFQRETPESQRMVCRHIRRLVTNLCTSQQVNSNKLFKPELDNIKKEITNKDSEKMTVNLLKTRSFLDSLIPPPEGSQQGSISDGEMLKCEANMKQEPTSGSETGRMSARNAINDFAAKLNKFKFRVRPETLKGQKSSLAVDDTTYNVKLEQPEPEKLNDQCELAGSSGLVINRCDSGVYVESPTDGLMKLTSVTGGVERKLIKSEMPMESKRRSLWDCILPDLLSNADKSHTDGTMDGETRLLTRIKTEGSGQEKKHYIYCPACCSQVLIKAEPPAGSSLSCSGVIPHNEALSNQGESSSDVTSMDCFSSKVSSCMTSNEEDGNHTPLHVSEGWSLKQDPQIASCSQESQLSSSDLMFHIHGNTSTVLARTTTQMIVFMADVSSTKVKC</sequence>
<accession>A0AAD9JJ44</accession>
<evidence type="ECO:0000256" key="1">
    <source>
        <dbReference type="SAM" id="MobiDB-lite"/>
    </source>
</evidence>
<feature type="compositionally biased region" description="Basic residues" evidence="1">
    <location>
        <begin position="205"/>
        <end position="216"/>
    </location>
</feature>
<feature type="compositionally biased region" description="Basic residues" evidence="1">
    <location>
        <begin position="223"/>
        <end position="234"/>
    </location>
</feature>
<feature type="compositionally biased region" description="Basic residues" evidence="1">
    <location>
        <begin position="247"/>
        <end position="257"/>
    </location>
</feature>
<dbReference type="EMBL" id="JAODUP010000275">
    <property type="protein sequence ID" value="KAK2154159.1"/>
    <property type="molecule type" value="Genomic_DNA"/>
</dbReference>
<comment type="caution">
    <text evidence="2">The sequence shown here is derived from an EMBL/GenBank/DDBJ whole genome shotgun (WGS) entry which is preliminary data.</text>
</comment>
<name>A0AAD9JJ44_9ANNE</name>
<organism evidence="2 3">
    <name type="scientific">Paralvinella palmiformis</name>
    <dbReference type="NCBI Taxonomy" id="53620"/>
    <lineage>
        <taxon>Eukaryota</taxon>
        <taxon>Metazoa</taxon>
        <taxon>Spiralia</taxon>
        <taxon>Lophotrochozoa</taxon>
        <taxon>Annelida</taxon>
        <taxon>Polychaeta</taxon>
        <taxon>Sedentaria</taxon>
        <taxon>Canalipalpata</taxon>
        <taxon>Terebellida</taxon>
        <taxon>Terebelliformia</taxon>
        <taxon>Alvinellidae</taxon>
        <taxon>Paralvinella</taxon>
    </lineage>
</organism>
<evidence type="ECO:0000313" key="2">
    <source>
        <dbReference type="EMBL" id="KAK2154159.1"/>
    </source>
</evidence>
<protein>
    <submittedName>
        <fullName evidence="2">Uncharacterized protein</fullName>
    </submittedName>
</protein>
<keyword evidence="3" id="KW-1185">Reference proteome</keyword>
<feature type="region of interest" description="Disordered" evidence="1">
    <location>
        <begin position="150"/>
        <end position="257"/>
    </location>
</feature>
<proteinExistence type="predicted"/>
<reference evidence="2" key="1">
    <citation type="journal article" date="2023" name="Mol. Biol. Evol.">
        <title>Third-Generation Sequencing Reveals the Adaptive Role of the Epigenome in Three Deep-Sea Polychaetes.</title>
        <authorList>
            <person name="Perez M."/>
            <person name="Aroh O."/>
            <person name="Sun Y."/>
            <person name="Lan Y."/>
            <person name="Juniper S.K."/>
            <person name="Young C.R."/>
            <person name="Angers B."/>
            <person name="Qian P.Y."/>
        </authorList>
    </citation>
    <scope>NUCLEOTIDE SEQUENCE</scope>
    <source>
        <strain evidence="2">P08H-3</strain>
    </source>
</reference>